<keyword evidence="3" id="KW-0804">Transcription</keyword>
<dbReference type="PANTHER" id="PTHR30055:SF148">
    <property type="entry name" value="TETR-FAMILY TRANSCRIPTIONAL REGULATOR"/>
    <property type="match status" value="1"/>
</dbReference>
<dbReference type="EMBL" id="BNAY01000005">
    <property type="protein sequence ID" value="GHH24416.1"/>
    <property type="molecule type" value="Genomic_DNA"/>
</dbReference>
<dbReference type="Gene3D" id="1.10.10.60">
    <property type="entry name" value="Homeodomain-like"/>
    <property type="match status" value="1"/>
</dbReference>
<organism evidence="6 7">
    <name type="scientific">Amycolatopsis oliviviridis</name>
    <dbReference type="NCBI Taxonomy" id="1471590"/>
    <lineage>
        <taxon>Bacteria</taxon>
        <taxon>Bacillati</taxon>
        <taxon>Actinomycetota</taxon>
        <taxon>Actinomycetes</taxon>
        <taxon>Pseudonocardiales</taxon>
        <taxon>Pseudonocardiaceae</taxon>
        <taxon>Amycolatopsis</taxon>
    </lineage>
</organism>
<feature type="domain" description="HTH tetR-type" evidence="5">
    <location>
        <begin position="18"/>
        <end position="78"/>
    </location>
</feature>
<evidence type="ECO:0000256" key="2">
    <source>
        <dbReference type="ARBA" id="ARBA00023125"/>
    </source>
</evidence>
<dbReference type="InterPro" id="IPR011075">
    <property type="entry name" value="TetR_C"/>
</dbReference>
<evidence type="ECO:0000256" key="4">
    <source>
        <dbReference type="PROSITE-ProRule" id="PRU00335"/>
    </source>
</evidence>
<gene>
    <name evidence="6" type="ORF">GCM10017790_48620</name>
</gene>
<reference evidence="7" key="1">
    <citation type="journal article" date="2019" name="Int. J. Syst. Evol. Microbiol.">
        <title>The Global Catalogue of Microorganisms (GCM) 10K type strain sequencing project: providing services to taxonomists for standard genome sequencing and annotation.</title>
        <authorList>
            <consortium name="The Broad Institute Genomics Platform"/>
            <consortium name="The Broad Institute Genome Sequencing Center for Infectious Disease"/>
            <person name="Wu L."/>
            <person name="Ma J."/>
        </authorList>
    </citation>
    <scope>NUCLEOTIDE SEQUENCE [LARGE SCALE GENOMIC DNA]</scope>
    <source>
        <strain evidence="7">CGMCC 4.7683</strain>
    </source>
</reference>
<protein>
    <recommendedName>
        <fullName evidence="5">HTH tetR-type domain-containing protein</fullName>
    </recommendedName>
</protein>
<evidence type="ECO:0000256" key="1">
    <source>
        <dbReference type="ARBA" id="ARBA00023015"/>
    </source>
</evidence>
<dbReference type="InterPro" id="IPR001647">
    <property type="entry name" value="HTH_TetR"/>
</dbReference>
<proteinExistence type="predicted"/>
<sequence>MQRNGALYSLVVSTQNGPRKAEAIFAATLELLAEHGYDKLAIEAVAARSGVNKTTLYRWWPSKDALLAAALRDSGLFALDVPDTGSLRGDLLAVSAHILRLLTSEQTSPAVVATLTAGPRRPELGEVARSFFADRMAREEPIFARATARGELRDGVDPVLVMDLLAGAIWFRLLLRGGEAGPEFLEDAVDAVLDGVA</sequence>
<dbReference type="InterPro" id="IPR050109">
    <property type="entry name" value="HTH-type_TetR-like_transc_reg"/>
</dbReference>
<keyword evidence="7" id="KW-1185">Reference proteome</keyword>
<dbReference type="Pfam" id="PF00440">
    <property type="entry name" value="TetR_N"/>
    <property type="match status" value="1"/>
</dbReference>
<dbReference type="PROSITE" id="PS50977">
    <property type="entry name" value="HTH_TETR_2"/>
    <property type="match status" value="1"/>
</dbReference>
<dbReference type="Pfam" id="PF16859">
    <property type="entry name" value="TetR_C_11"/>
    <property type="match status" value="1"/>
</dbReference>
<keyword evidence="1" id="KW-0805">Transcription regulation</keyword>
<feature type="DNA-binding region" description="H-T-H motif" evidence="4">
    <location>
        <begin position="41"/>
        <end position="60"/>
    </location>
</feature>
<keyword evidence="2 4" id="KW-0238">DNA-binding</keyword>
<dbReference type="SUPFAM" id="SSF48498">
    <property type="entry name" value="Tetracyclin repressor-like, C-terminal domain"/>
    <property type="match status" value="1"/>
</dbReference>
<accession>A0ABQ3LUI2</accession>
<evidence type="ECO:0000313" key="7">
    <source>
        <dbReference type="Proteomes" id="UP000635387"/>
    </source>
</evidence>
<dbReference type="Gene3D" id="1.10.357.10">
    <property type="entry name" value="Tetracycline Repressor, domain 2"/>
    <property type="match status" value="1"/>
</dbReference>
<dbReference type="SUPFAM" id="SSF46689">
    <property type="entry name" value="Homeodomain-like"/>
    <property type="match status" value="1"/>
</dbReference>
<evidence type="ECO:0000256" key="3">
    <source>
        <dbReference type="ARBA" id="ARBA00023163"/>
    </source>
</evidence>
<dbReference type="InterPro" id="IPR009057">
    <property type="entry name" value="Homeodomain-like_sf"/>
</dbReference>
<comment type="caution">
    <text evidence="6">The sequence shown here is derived from an EMBL/GenBank/DDBJ whole genome shotgun (WGS) entry which is preliminary data.</text>
</comment>
<evidence type="ECO:0000313" key="6">
    <source>
        <dbReference type="EMBL" id="GHH24416.1"/>
    </source>
</evidence>
<evidence type="ECO:0000259" key="5">
    <source>
        <dbReference type="PROSITE" id="PS50977"/>
    </source>
</evidence>
<dbReference type="PRINTS" id="PR00455">
    <property type="entry name" value="HTHTETR"/>
</dbReference>
<dbReference type="InterPro" id="IPR036271">
    <property type="entry name" value="Tet_transcr_reg_TetR-rel_C_sf"/>
</dbReference>
<dbReference type="PANTHER" id="PTHR30055">
    <property type="entry name" value="HTH-TYPE TRANSCRIPTIONAL REGULATOR RUTR"/>
    <property type="match status" value="1"/>
</dbReference>
<dbReference type="Proteomes" id="UP000635387">
    <property type="component" value="Unassembled WGS sequence"/>
</dbReference>
<name>A0ABQ3LUI2_9PSEU</name>